<protein>
    <submittedName>
        <fullName evidence="3">MerR family transcriptional regulator</fullName>
    </submittedName>
</protein>
<reference evidence="3" key="1">
    <citation type="journal article" date="2014" name="Int. J. Syst. Evol. Microbiol.">
        <title>Complete genome sequence of Corynebacterium casei LMG S-19264T (=DSM 44701T), isolated from a smear-ripened cheese.</title>
        <authorList>
            <consortium name="US DOE Joint Genome Institute (JGI-PGF)"/>
            <person name="Walter F."/>
            <person name="Albersmeier A."/>
            <person name="Kalinowski J."/>
            <person name="Ruckert C."/>
        </authorList>
    </citation>
    <scope>NUCLEOTIDE SEQUENCE</scope>
    <source>
        <strain evidence="3">CGMCC 4.7679</strain>
    </source>
</reference>
<dbReference type="PANTHER" id="PTHR30204:SF93">
    <property type="entry name" value="HTH MERR-TYPE DOMAIN-CONTAINING PROTEIN"/>
    <property type="match status" value="1"/>
</dbReference>
<feature type="domain" description="HTH merR-type" evidence="2">
    <location>
        <begin position="126"/>
        <end position="195"/>
    </location>
</feature>
<evidence type="ECO:0000259" key="2">
    <source>
        <dbReference type="PROSITE" id="PS50937"/>
    </source>
</evidence>
<dbReference type="GO" id="GO:0003677">
    <property type="term" value="F:DNA binding"/>
    <property type="evidence" value="ECO:0007669"/>
    <property type="project" value="UniProtKB-KW"/>
</dbReference>
<feature type="domain" description="HTH merR-type" evidence="2">
    <location>
        <begin position="9"/>
        <end position="62"/>
    </location>
</feature>
<keyword evidence="4" id="KW-1185">Reference proteome</keyword>
<dbReference type="OrthoDB" id="3826383at2"/>
<dbReference type="EMBL" id="BNAV01000007">
    <property type="protein sequence ID" value="GHF67119.1"/>
    <property type="molecule type" value="Genomic_DNA"/>
</dbReference>
<dbReference type="Gene3D" id="1.10.1660.10">
    <property type="match status" value="2"/>
</dbReference>
<dbReference type="Proteomes" id="UP000658656">
    <property type="component" value="Unassembled WGS sequence"/>
</dbReference>
<accession>A0A8H9IUP3</accession>
<name>A0A8H9IUP3_9PSEU</name>
<dbReference type="Pfam" id="PF00376">
    <property type="entry name" value="MerR"/>
    <property type="match status" value="1"/>
</dbReference>
<dbReference type="InterPro" id="IPR009061">
    <property type="entry name" value="DNA-bd_dom_put_sf"/>
</dbReference>
<dbReference type="PANTHER" id="PTHR30204">
    <property type="entry name" value="REDOX-CYCLING DRUG-SENSING TRANSCRIPTIONAL ACTIVATOR SOXR"/>
    <property type="match status" value="1"/>
</dbReference>
<dbReference type="AlphaFoldDB" id="A0A8H9IUP3"/>
<dbReference type="InterPro" id="IPR047057">
    <property type="entry name" value="MerR_fam"/>
</dbReference>
<gene>
    <name evidence="3" type="ORF">GCM10017566_46040</name>
</gene>
<evidence type="ECO:0000313" key="4">
    <source>
        <dbReference type="Proteomes" id="UP000658656"/>
    </source>
</evidence>
<comment type="caution">
    <text evidence="3">The sequence shown here is derived from an EMBL/GenBank/DDBJ whole genome shotgun (WGS) entry which is preliminary data.</text>
</comment>
<dbReference type="PROSITE" id="PS50937">
    <property type="entry name" value="HTH_MERR_2"/>
    <property type="match status" value="2"/>
</dbReference>
<organism evidence="3 4">
    <name type="scientific">Amycolatopsis bartoniae</name>
    <dbReference type="NCBI Taxonomy" id="941986"/>
    <lineage>
        <taxon>Bacteria</taxon>
        <taxon>Bacillati</taxon>
        <taxon>Actinomycetota</taxon>
        <taxon>Actinomycetes</taxon>
        <taxon>Pseudonocardiales</taxon>
        <taxon>Pseudonocardiaceae</taxon>
        <taxon>Amycolatopsis</taxon>
    </lineage>
</organism>
<evidence type="ECO:0000256" key="1">
    <source>
        <dbReference type="ARBA" id="ARBA00023125"/>
    </source>
</evidence>
<keyword evidence="1" id="KW-0238">DNA-binding</keyword>
<sequence length="236" mass="26275">MGYAEPVAKLRITDLARMAGVSVQQVRNYVELGVLPPVERTASGYRVFTEVHAEALLIVRQLAEGHGWERTRTIMRAVHAGDLGTVLATVDASHGELDRERSDIARVLGAFDEIGREPAGARPRRPLRIGEVADVVGVRTPVLRLWEQRGLLSPEREPGTGYRVYGQAELRKAEVVALLRRGNYPFAVVRSVLDELGPHGRPERVRAELAKREQDLHRRSLKRLRASAALSAYLTQ</sequence>
<proteinExistence type="predicted"/>
<dbReference type="SMART" id="SM00422">
    <property type="entry name" value="HTH_MERR"/>
    <property type="match status" value="2"/>
</dbReference>
<evidence type="ECO:0000313" key="3">
    <source>
        <dbReference type="EMBL" id="GHF67119.1"/>
    </source>
</evidence>
<dbReference type="SUPFAM" id="SSF46955">
    <property type="entry name" value="Putative DNA-binding domain"/>
    <property type="match status" value="2"/>
</dbReference>
<dbReference type="InterPro" id="IPR000551">
    <property type="entry name" value="MerR-type_HTH_dom"/>
</dbReference>
<dbReference type="GO" id="GO:0003700">
    <property type="term" value="F:DNA-binding transcription factor activity"/>
    <property type="evidence" value="ECO:0007669"/>
    <property type="project" value="InterPro"/>
</dbReference>
<dbReference type="Pfam" id="PF13411">
    <property type="entry name" value="MerR_1"/>
    <property type="match status" value="1"/>
</dbReference>
<reference evidence="3" key="2">
    <citation type="submission" date="2020-09" db="EMBL/GenBank/DDBJ databases">
        <authorList>
            <person name="Sun Q."/>
            <person name="Zhou Y."/>
        </authorList>
    </citation>
    <scope>NUCLEOTIDE SEQUENCE</scope>
    <source>
        <strain evidence="3">CGMCC 4.7679</strain>
    </source>
</reference>